<keyword evidence="3" id="KW-1185">Reference proteome</keyword>
<comment type="caution">
    <text evidence="2">The sequence shown here is derived from an EMBL/GenBank/DDBJ whole genome shotgun (WGS) entry which is preliminary data.</text>
</comment>
<protein>
    <submittedName>
        <fullName evidence="2">Uncharacterized protein</fullName>
    </submittedName>
</protein>
<dbReference type="EMBL" id="ARZA01000277">
    <property type="protein sequence ID" value="EOC99370.1"/>
    <property type="molecule type" value="Genomic_DNA"/>
</dbReference>
<keyword evidence="1" id="KW-0812">Transmembrane</keyword>
<keyword evidence="1" id="KW-0472">Membrane</keyword>
<dbReference type="AlphaFoldDB" id="R1CKY0"/>
<evidence type="ECO:0000313" key="2">
    <source>
        <dbReference type="EMBL" id="EOC99370.1"/>
    </source>
</evidence>
<gene>
    <name evidence="2" type="ORF">L21TH_2628</name>
</gene>
<dbReference type="STRING" id="1304284.L21TH_2628"/>
<dbReference type="eggNOG" id="COG5652">
    <property type="taxonomic scope" value="Bacteria"/>
</dbReference>
<sequence length="69" mass="8317">METVDKVVELDKRNEDVNCIVRKYVHFFSYLELGLLIMNVHRKNEVRRCKAFIFSLMFCIFYAISDEVH</sequence>
<dbReference type="Proteomes" id="UP000013378">
    <property type="component" value="Unassembled WGS sequence"/>
</dbReference>
<accession>R1CKY0</accession>
<proteinExistence type="predicted"/>
<reference evidence="2 3" key="1">
    <citation type="journal article" date="2015" name="Geomicrobiol. J.">
        <title>Caldisalinibacter kiritimatiensis gen. nov., sp. nov., a moderately thermohalophilic thiosulfate-reducing bacterium from a hypersaline microbial mat.</title>
        <authorList>
            <person name="Ben Hania W."/>
            <person name="Joseph M."/>
            <person name="Fiebig A."/>
            <person name="Bunk B."/>
            <person name="Klenk H.-P."/>
            <person name="Fardeau M.-L."/>
            <person name="Spring S."/>
        </authorList>
    </citation>
    <scope>NUCLEOTIDE SEQUENCE [LARGE SCALE GENOMIC DNA]</scope>
    <source>
        <strain evidence="2 3">L21-TH-D2</strain>
    </source>
</reference>
<organism evidence="2 3">
    <name type="scientific">Caldisalinibacter kiritimatiensis</name>
    <dbReference type="NCBI Taxonomy" id="1304284"/>
    <lineage>
        <taxon>Bacteria</taxon>
        <taxon>Bacillati</taxon>
        <taxon>Bacillota</taxon>
        <taxon>Tissierellia</taxon>
        <taxon>Tissierellales</taxon>
        <taxon>Thermohalobacteraceae</taxon>
        <taxon>Caldisalinibacter</taxon>
    </lineage>
</organism>
<evidence type="ECO:0000256" key="1">
    <source>
        <dbReference type="SAM" id="Phobius"/>
    </source>
</evidence>
<dbReference type="NCBIfam" id="NF037970">
    <property type="entry name" value="vanZ_1"/>
    <property type="match status" value="1"/>
</dbReference>
<keyword evidence="1" id="KW-1133">Transmembrane helix</keyword>
<evidence type="ECO:0000313" key="3">
    <source>
        <dbReference type="Proteomes" id="UP000013378"/>
    </source>
</evidence>
<feature type="transmembrane region" description="Helical" evidence="1">
    <location>
        <begin position="49"/>
        <end position="65"/>
    </location>
</feature>
<name>R1CKY0_9FIRM</name>